<reference evidence="3" key="1">
    <citation type="submission" date="2021-01" db="EMBL/GenBank/DDBJ databases">
        <title>Whole genome shotgun sequence of Rhizocola hellebori NBRC 109834.</title>
        <authorList>
            <person name="Komaki H."/>
            <person name="Tamura T."/>
        </authorList>
    </citation>
    <scope>NUCLEOTIDE SEQUENCE</scope>
    <source>
        <strain evidence="3">NBRC 109834</strain>
    </source>
</reference>
<dbReference type="InterPro" id="IPR003593">
    <property type="entry name" value="AAA+_ATPase"/>
</dbReference>
<protein>
    <recommendedName>
        <fullName evidence="2">AAA+ ATPase domain-containing protein</fullName>
    </recommendedName>
</protein>
<dbReference type="EMBL" id="BONY01000057">
    <property type="protein sequence ID" value="GIH08907.1"/>
    <property type="molecule type" value="Genomic_DNA"/>
</dbReference>
<feature type="region of interest" description="Disordered" evidence="1">
    <location>
        <begin position="89"/>
        <end position="113"/>
    </location>
</feature>
<proteinExistence type="predicted"/>
<dbReference type="InterPro" id="IPR027417">
    <property type="entry name" value="P-loop_NTPase"/>
</dbReference>
<dbReference type="AlphaFoldDB" id="A0A8J3VJW3"/>
<dbReference type="PANTHER" id="PTHR47691:SF3">
    <property type="entry name" value="HTH-TYPE TRANSCRIPTIONAL REGULATOR RV0890C-RELATED"/>
    <property type="match status" value="1"/>
</dbReference>
<evidence type="ECO:0000313" key="3">
    <source>
        <dbReference type="EMBL" id="GIH08907.1"/>
    </source>
</evidence>
<comment type="caution">
    <text evidence="3">The sequence shown here is derived from an EMBL/GenBank/DDBJ whole genome shotgun (WGS) entry which is preliminary data.</text>
</comment>
<keyword evidence="4" id="KW-1185">Reference proteome</keyword>
<accession>A0A8J3VJW3</accession>
<dbReference type="Proteomes" id="UP000612899">
    <property type="component" value="Unassembled WGS sequence"/>
</dbReference>
<dbReference type="RefSeq" id="WP_203912649.1">
    <property type="nucleotide sequence ID" value="NZ_BONY01000057.1"/>
</dbReference>
<dbReference type="Gene3D" id="3.40.50.300">
    <property type="entry name" value="P-loop containing nucleotide triphosphate hydrolases"/>
    <property type="match status" value="1"/>
</dbReference>
<feature type="domain" description="AAA+ ATPase" evidence="2">
    <location>
        <begin position="137"/>
        <end position="273"/>
    </location>
</feature>
<dbReference type="PANTHER" id="PTHR47691">
    <property type="entry name" value="REGULATOR-RELATED"/>
    <property type="match status" value="1"/>
</dbReference>
<dbReference type="SUPFAM" id="SSF52540">
    <property type="entry name" value="P-loop containing nucleoside triphosphate hydrolases"/>
    <property type="match status" value="1"/>
</dbReference>
<dbReference type="SMART" id="SM00382">
    <property type="entry name" value="AAA"/>
    <property type="match status" value="1"/>
</dbReference>
<evidence type="ECO:0000313" key="4">
    <source>
        <dbReference type="Proteomes" id="UP000612899"/>
    </source>
</evidence>
<name>A0A8J3VJW3_9ACTN</name>
<organism evidence="3 4">
    <name type="scientific">Rhizocola hellebori</name>
    <dbReference type="NCBI Taxonomy" id="1392758"/>
    <lineage>
        <taxon>Bacteria</taxon>
        <taxon>Bacillati</taxon>
        <taxon>Actinomycetota</taxon>
        <taxon>Actinomycetes</taxon>
        <taxon>Micromonosporales</taxon>
        <taxon>Micromonosporaceae</taxon>
        <taxon>Rhizocola</taxon>
    </lineage>
</organism>
<sequence>MSAEFPVPQPYRAQTQREFVALLRQLKECSGLTYRQMEIRAERLGFRLARSTVASVLSRNTLPRQELVQAIVHACGQDPLPWLQARRRLSAAGHKPDAESSDAPAQPRQLPTQISDPIGRERELMYLTTLLLECRRSGGVPIVSGPPGSGKSMLAVAAARKAVSHFPDGQLYVDLKGSTPGALPLSPIDIAGRLLSGMGVDGAQVPATVDEAAALLRTVTTGRRVLVLLDGAVAAAQVRCLVPLGPGAVVFVTSRAGLTSLDGSHHLSLTNLSPIQAVALMEQLLGIDRVRAEPAAVRRLAKMCGYLPLALRVAAARLTVRRDLPVGAFVERLADQRQRLDELRIDDLDVRASLEISYRQLIIGDQPDRCALRAFLLIGASPQPELEVAKAATLLEMSTAEVDRAMERLVDAGLVESIGPGRYRMNNLVWLLAQEHARAEQSVSTPGPAAKLP</sequence>
<evidence type="ECO:0000259" key="2">
    <source>
        <dbReference type="SMART" id="SM00382"/>
    </source>
</evidence>
<gene>
    <name evidence="3" type="ORF">Rhe02_69740</name>
</gene>
<evidence type="ECO:0000256" key="1">
    <source>
        <dbReference type="SAM" id="MobiDB-lite"/>
    </source>
</evidence>